<dbReference type="Gene3D" id="3.10.100.10">
    <property type="entry name" value="Mannose-Binding Protein A, subunit A"/>
    <property type="match status" value="1"/>
</dbReference>
<dbReference type="Proteomes" id="UP000663828">
    <property type="component" value="Unassembled WGS sequence"/>
</dbReference>
<dbReference type="InterPro" id="IPR016186">
    <property type="entry name" value="C-type_lectin-like/link_sf"/>
</dbReference>
<proteinExistence type="predicted"/>
<evidence type="ECO:0000256" key="1">
    <source>
        <dbReference type="SAM" id="SignalP"/>
    </source>
</evidence>
<dbReference type="AlphaFoldDB" id="A0A814XIA0"/>
<sequence>MSVPAQILFGFVLFILFINGETSLCPDTYSVILNGCYKIIVNIQMTWSNAKQYCHDDFRRLNIHGTTHLVAFENPVEKSGLFYWIKAYNIFNDFWIDGEVSTLLWTWSNQAMKEHVLSK</sequence>
<dbReference type="PROSITE" id="PS50041">
    <property type="entry name" value="C_TYPE_LECTIN_2"/>
    <property type="match status" value="1"/>
</dbReference>
<protein>
    <recommendedName>
        <fullName evidence="2">C-type lectin domain-containing protein</fullName>
    </recommendedName>
</protein>
<reference evidence="3" key="1">
    <citation type="submission" date="2021-02" db="EMBL/GenBank/DDBJ databases">
        <authorList>
            <person name="Nowell W R."/>
        </authorList>
    </citation>
    <scope>NUCLEOTIDE SEQUENCE</scope>
</reference>
<name>A0A814XIA0_ADIRI</name>
<dbReference type="CDD" id="cd00037">
    <property type="entry name" value="CLECT"/>
    <property type="match status" value="1"/>
</dbReference>
<comment type="caution">
    <text evidence="3">The sequence shown here is derived from an EMBL/GenBank/DDBJ whole genome shotgun (WGS) entry which is preliminary data.</text>
</comment>
<dbReference type="InterPro" id="IPR001304">
    <property type="entry name" value="C-type_lectin-like"/>
</dbReference>
<dbReference type="InterPro" id="IPR016187">
    <property type="entry name" value="CTDL_fold"/>
</dbReference>
<dbReference type="SUPFAM" id="SSF56436">
    <property type="entry name" value="C-type lectin-like"/>
    <property type="match status" value="1"/>
</dbReference>
<keyword evidence="5" id="KW-1185">Reference proteome</keyword>
<organism evidence="3 5">
    <name type="scientific">Adineta ricciae</name>
    <name type="common">Rotifer</name>
    <dbReference type="NCBI Taxonomy" id="249248"/>
    <lineage>
        <taxon>Eukaryota</taxon>
        <taxon>Metazoa</taxon>
        <taxon>Spiralia</taxon>
        <taxon>Gnathifera</taxon>
        <taxon>Rotifera</taxon>
        <taxon>Eurotatoria</taxon>
        <taxon>Bdelloidea</taxon>
        <taxon>Adinetida</taxon>
        <taxon>Adinetidae</taxon>
        <taxon>Adineta</taxon>
    </lineage>
</organism>
<accession>A0A814XIA0</accession>
<feature type="chain" id="PRO_5035603281" description="C-type lectin domain-containing protein" evidence="1">
    <location>
        <begin position="21"/>
        <end position="119"/>
    </location>
</feature>
<feature type="signal peptide" evidence="1">
    <location>
        <begin position="1"/>
        <end position="20"/>
    </location>
</feature>
<dbReference type="OrthoDB" id="10399846at2759"/>
<dbReference type="EMBL" id="CAJNOJ010000454">
    <property type="protein sequence ID" value="CAF1454172.1"/>
    <property type="molecule type" value="Genomic_DNA"/>
</dbReference>
<evidence type="ECO:0000313" key="5">
    <source>
        <dbReference type="Proteomes" id="UP000663828"/>
    </source>
</evidence>
<dbReference type="Proteomes" id="UP000663852">
    <property type="component" value="Unassembled WGS sequence"/>
</dbReference>
<evidence type="ECO:0000259" key="2">
    <source>
        <dbReference type="PROSITE" id="PS50041"/>
    </source>
</evidence>
<keyword evidence="1" id="KW-0732">Signal</keyword>
<evidence type="ECO:0000313" key="3">
    <source>
        <dbReference type="EMBL" id="CAF1216179.1"/>
    </source>
</evidence>
<evidence type="ECO:0000313" key="4">
    <source>
        <dbReference type="EMBL" id="CAF1454172.1"/>
    </source>
</evidence>
<feature type="domain" description="C-type lectin" evidence="2">
    <location>
        <begin position="32"/>
        <end position="109"/>
    </location>
</feature>
<dbReference type="EMBL" id="CAJNOR010001893">
    <property type="protein sequence ID" value="CAF1216179.1"/>
    <property type="molecule type" value="Genomic_DNA"/>
</dbReference>
<gene>
    <name evidence="4" type="ORF">EDS130_LOCUS39716</name>
    <name evidence="3" type="ORF">XAT740_LOCUS24458</name>
</gene>